<protein>
    <submittedName>
        <fullName evidence="1">Uncharacterized protein</fullName>
    </submittedName>
</protein>
<organism evidence="1">
    <name type="scientific">Medicago truncatula</name>
    <name type="common">Barrel medic</name>
    <name type="synonym">Medicago tribuloides</name>
    <dbReference type="NCBI Taxonomy" id="3880"/>
    <lineage>
        <taxon>Eukaryota</taxon>
        <taxon>Viridiplantae</taxon>
        <taxon>Streptophyta</taxon>
        <taxon>Embryophyta</taxon>
        <taxon>Tracheophyta</taxon>
        <taxon>Spermatophyta</taxon>
        <taxon>Magnoliopsida</taxon>
        <taxon>eudicotyledons</taxon>
        <taxon>Gunneridae</taxon>
        <taxon>Pentapetalae</taxon>
        <taxon>rosids</taxon>
        <taxon>fabids</taxon>
        <taxon>Fabales</taxon>
        <taxon>Fabaceae</taxon>
        <taxon>Papilionoideae</taxon>
        <taxon>50 kb inversion clade</taxon>
        <taxon>NPAAA clade</taxon>
        <taxon>Hologalegina</taxon>
        <taxon>IRL clade</taxon>
        <taxon>Trifolieae</taxon>
        <taxon>Medicago</taxon>
    </lineage>
</organism>
<evidence type="ECO:0000313" key="1">
    <source>
        <dbReference type="EMBL" id="AFK39316.1"/>
    </source>
</evidence>
<dbReference type="EMBL" id="BT139521">
    <property type="protein sequence ID" value="AFK39316.1"/>
    <property type="molecule type" value="mRNA"/>
</dbReference>
<dbReference type="AlphaFoldDB" id="I3SGC4"/>
<accession>I3SGC4</accession>
<sequence length="49" mass="5353">MSTSSSEPFKIGTMLRAAPLTTRRKSLLRPTYLAYFSLTGASLSRKTAS</sequence>
<proteinExistence type="evidence at transcript level"/>
<reference evidence="1" key="1">
    <citation type="submission" date="2012-05" db="EMBL/GenBank/DDBJ databases">
        <authorList>
            <person name="Krishnakumar V."/>
            <person name="Cheung F."/>
            <person name="Xiao Y."/>
            <person name="Chan A."/>
            <person name="Moskal W.A."/>
            <person name="Town C.D."/>
        </authorList>
    </citation>
    <scope>NUCLEOTIDE SEQUENCE</scope>
</reference>
<name>I3SGC4_MEDTR</name>